<sequence>MALSVMKQLLAIPEVDPNAQDSGGRTALSHAAEMHEVDAVRVLLEDKRVDVNLADKDGWTPMTWIAKKVKSYPWNYD</sequence>
<dbReference type="InterPro" id="IPR036770">
    <property type="entry name" value="Ankyrin_rpt-contain_sf"/>
</dbReference>
<proteinExistence type="predicted"/>
<evidence type="ECO:0000313" key="1">
    <source>
        <dbReference type="EMBL" id="OKO98015.1"/>
    </source>
</evidence>
<dbReference type="SUPFAM" id="SSF48403">
    <property type="entry name" value="Ankyrin repeat"/>
    <property type="match status" value="1"/>
</dbReference>
<keyword evidence="2" id="KW-1185">Reference proteome</keyword>
<gene>
    <name evidence="1" type="ORF">PENSUB_9595</name>
</gene>
<dbReference type="Gene3D" id="1.25.40.20">
    <property type="entry name" value="Ankyrin repeat-containing domain"/>
    <property type="match status" value="1"/>
</dbReference>
<dbReference type="Pfam" id="PF12796">
    <property type="entry name" value="Ank_2"/>
    <property type="match status" value="1"/>
</dbReference>
<comment type="caution">
    <text evidence="1">The sequence shown here is derived from an EMBL/GenBank/DDBJ whole genome shotgun (WGS) entry which is preliminary data.</text>
</comment>
<accession>A0A1Q5TCS5</accession>
<dbReference type="AlphaFoldDB" id="A0A1Q5TCS5"/>
<evidence type="ECO:0000313" key="2">
    <source>
        <dbReference type="Proteomes" id="UP000186955"/>
    </source>
</evidence>
<reference evidence="1 2" key="1">
    <citation type="submission" date="2016-10" db="EMBL/GenBank/DDBJ databases">
        <title>Genome sequence of the ascomycete fungus Penicillium subrubescens.</title>
        <authorList>
            <person name="De Vries R.P."/>
            <person name="Peng M."/>
            <person name="Dilokpimol A."/>
            <person name="Hilden K."/>
            <person name="Makela M.R."/>
            <person name="Grigoriev I."/>
            <person name="Riley R."/>
            <person name="Granchi Z."/>
        </authorList>
    </citation>
    <scope>NUCLEOTIDE SEQUENCE [LARGE SCALE GENOMIC DNA]</scope>
    <source>
        <strain evidence="1 2">CBS 132785</strain>
    </source>
</reference>
<organism evidence="1 2">
    <name type="scientific">Penicillium subrubescens</name>
    <dbReference type="NCBI Taxonomy" id="1316194"/>
    <lineage>
        <taxon>Eukaryota</taxon>
        <taxon>Fungi</taxon>
        <taxon>Dikarya</taxon>
        <taxon>Ascomycota</taxon>
        <taxon>Pezizomycotina</taxon>
        <taxon>Eurotiomycetes</taxon>
        <taxon>Eurotiomycetidae</taxon>
        <taxon>Eurotiales</taxon>
        <taxon>Aspergillaceae</taxon>
        <taxon>Penicillium</taxon>
    </lineage>
</organism>
<dbReference type="Proteomes" id="UP000186955">
    <property type="component" value="Unassembled WGS sequence"/>
</dbReference>
<dbReference type="EMBL" id="MNBE01000682">
    <property type="protein sequence ID" value="OKO98015.1"/>
    <property type="molecule type" value="Genomic_DNA"/>
</dbReference>
<name>A0A1Q5TCS5_9EURO</name>
<protein>
    <submittedName>
        <fullName evidence="1">Uncharacterized protein</fullName>
    </submittedName>
</protein>
<dbReference type="InterPro" id="IPR002110">
    <property type="entry name" value="Ankyrin_rpt"/>
</dbReference>